<protein>
    <submittedName>
        <fullName evidence="2">N-acetyl-D-glucosamine kinase</fullName>
    </submittedName>
</protein>
<dbReference type="EMBL" id="AEUD01000011">
    <property type="protein sequence ID" value="EGD54510.1"/>
    <property type="molecule type" value="Genomic_DNA"/>
</dbReference>
<keyword evidence="3" id="KW-1185">Reference proteome</keyword>
<dbReference type="GO" id="GO:0045127">
    <property type="term" value="F:N-acetylglucosamine kinase activity"/>
    <property type="evidence" value="ECO:0007669"/>
    <property type="project" value="InterPro"/>
</dbReference>
<dbReference type="InterPro" id="IPR039758">
    <property type="entry name" value="NAGK-like"/>
</dbReference>
<dbReference type="InterPro" id="IPR002731">
    <property type="entry name" value="ATPase_BadF"/>
</dbReference>
<gene>
    <name evidence="2" type="ORF">SCNU_13038</name>
</gene>
<keyword evidence="2" id="KW-0418">Kinase</keyword>
<accession>F1YL50</accession>
<feature type="domain" description="ATPase BadF/BadG/BcrA/BcrD type" evidence="1">
    <location>
        <begin position="3"/>
        <end position="280"/>
    </location>
</feature>
<proteinExistence type="predicted"/>
<dbReference type="STRING" id="644548.SCNU_13038"/>
<reference evidence="2 3" key="1">
    <citation type="journal article" date="2011" name="J. Bacteriol.">
        <title>Draft Genome Sequence of Gordonia neofelifaecis NRRL B-59395, a Cholesterol-Degrading Actinomycete.</title>
        <authorList>
            <person name="Ge F."/>
            <person name="Li W."/>
            <person name="Chen G."/>
            <person name="Liu Y."/>
            <person name="Zhang G."/>
            <person name="Yong B."/>
            <person name="Wang Q."/>
            <person name="Wang N."/>
            <person name="Huang Z."/>
            <person name="Li W."/>
            <person name="Wang J."/>
            <person name="Wu C."/>
            <person name="Xie Q."/>
            <person name="Liu G."/>
        </authorList>
    </citation>
    <scope>NUCLEOTIDE SEQUENCE [LARGE SCALE GENOMIC DNA]</scope>
    <source>
        <strain evidence="2 3">NRRL B-59395</strain>
    </source>
</reference>
<evidence type="ECO:0000259" key="1">
    <source>
        <dbReference type="Pfam" id="PF01869"/>
    </source>
</evidence>
<organism evidence="2 3">
    <name type="scientific">Gordonia neofelifaecis NRRL B-59395</name>
    <dbReference type="NCBI Taxonomy" id="644548"/>
    <lineage>
        <taxon>Bacteria</taxon>
        <taxon>Bacillati</taxon>
        <taxon>Actinomycetota</taxon>
        <taxon>Actinomycetes</taxon>
        <taxon>Mycobacteriales</taxon>
        <taxon>Gordoniaceae</taxon>
        <taxon>Gordonia</taxon>
    </lineage>
</organism>
<sequence length="332" mass="34769">MAVDCGGTSTRAVLLDGDRVRGRLDGPATLSGYLEPARIAETMRHMLGAIEDDYVRAGLNGEPVTIAITAAGFVDSLRREFERGARALADEAFGGCVDAVVVVNDAVGLLLGHQADGVVIAGTGSSVLLRDRDGSVTQSGGHDWVAADDGSAFWVGLEGVRRVARDVDNGVESALRQAFRQTYGVDDARIVAMFRELAVAGPGMKADIARFAAGVCATAAAGDEAATGIVHRQGDALADLVTAGLDRTSVRSVVDRPIRVVECGGMFGDPFYRNRFEERVQALAARSGCRIDWPAVADGLDAATALASAVVREDAATRWAGLGECRPLVVWA</sequence>
<dbReference type="PANTHER" id="PTHR12862">
    <property type="entry name" value="BADF TYPE ATPASE DOMAIN-CONTAINING PROTEIN"/>
    <property type="match status" value="1"/>
</dbReference>
<keyword evidence="2" id="KW-0808">Transferase</keyword>
<dbReference type="PANTHER" id="PTHR12862:SF0">
    <property type="entry name" value="N-ACETYL-D-GLUCOSAMINE KINASE"/>
    <property type="match status" value="1"/>
</dbReference>
<dbReference type="Pfam" id="PF01869">
    <property type="entry name" value="BcrAD_BadFG"/>
    <property type="match status" value="1"/>
</dbReference>
<evidence type="ECO:0000313" key="2">
    <source>
        <dbReference type="EMBL" id="EGD54510.1"/>
    </source>
</evidence>
<comment type="caution">
    <text evidence="2">The sequence shown here is derived from an EMBL/GenBank/DDBJ whole genome shotgun (WGS) entry which is preliminary data.</text>
</comment>
<dbReference type="Gene3D" id="3.30.420.40">
    <property type="match status" value="2"/>
</dbReference>
<dbReference type="Proteomes" id="UP000035065">
    <property type="component" value="Unassembled WGS sequence"/>
</dbReference>
<name>F1YL50_9ACTN</name>
<dbReference type="SUPFAM" id="SSF53067">
    <property type="entry name" value="Actin-like ATPase domain"/>
    <property type="match status" value="2"/>
</dbReference>
<dbReference type="eggNOG" id="COG2971">
    <property type="taxonomic scope" value="Bacteria"/>
</dbReference>
<dbReference type="InterPro" id="IPR043129">
    <property type="entry name" value="ATPase_NBD"/>
</dbReference>
<evidence type="ECO:0000313" key="3">
    <source>
        <dbReference type="Proteomes" id="UP000035065"/>
    </source>
</evidence>
<dbReference type="AlphaFoldDB" id="F1YL50"/>